<keyword evidence="1" id="KW-0472">Membrane</keyword>
<comment type="caution">
    <text evidence="3">The sequence shown here is derived from an EMBL/GenBank/DDBJ whole genome shotgun (WGS) entry which is preliminary data.</text>
</comment>
<gene>
    <name evidence="3" type="ORF">Sjap_001343</name>
</gene>
<name>A0AAP0PRD8_9MAGN</name>
<feature type="signal peptide" evidence="2">
    <location>
        <begin position="1"/>
        <end position="20"/>
    </location>
</feature>
<protein>
    <submittedName>
        <fullName evidence="3">Uncharacterized protein</fullName>
    </submittedName>
</protein>
<reference evidence="3 4" key="1">
    <citation type="submission" date="2024-01" db="EMBL/GenBank/DDBJ databases">
        <title>Genome assemblies of Stephania.</title>
        <authorList>
            <person name="Yang L."/>
        </authorList>
    </citation>
    <scope>NUCLEOTIDE SEQUENCE [LARGE SCALE GENOMIC DNA]</scope>
    <source>
        <strain evidence="3">QJT</strain>
        <tissue evidence="3">Leaf</tissue>
    </source>
</reference>
<evidence type="ECO:0000313" key="3">
    <source>
        <dbReference type="EMBL" id="KAK9153863.1"/>
    </source>
</evidence>
<keyword evidence="1" id="KW-1133">Transmembrane helix</keyword>
<organism evidence="3 4">
    <name type="scientific">Stephania japonica</name>
    <dbReference type="NCBI Taxonomy" id="461633"/>
    <lineage>
        <taxon>Eukaryota</taxon>
        <taxon>Viridiplantae</taxon>
        <taxon>Streptophyta</taxon>
        <taxon>Embryophyta</taxon>
        <taxon>Tracheophyta</taxon>
        <taxon>Spermatophyta</taxon>
        <taxon>Magnoliopsida</taxon>
        <taxon>Ranunculales</taxon>
        <taxon>Menispermaceae</taxon>
        <taxon>Menispermoideae</taxon>
        <taxon>Cissampelideae</taxon>
        <taxon>Stephania</taxon>
    </lineage>
</organism>
<dbReference type="AlphaFoldDB" id="A0AAP0PRD8"/>
<keyword evidence="4" id="KW-1185">Reference proteome</keyword>
<accession>A0AAP0PRD8</accession>
<evidence type="ECO:0000256" key="1">
    <source>
        <dbReference type="SAM" id="Phobius"/>
    </source>
</evidence>
<dbReference type="EMBL" id="JBBNAE010000001">
    <property type="protein sequence ID" value="KAK9153863.1"/>
    <property type="molecule type" value="Genomic_DNA"/>
</dbReference>
<dbReference type="Proteomes" id="UP001417504">
    <property type="component" value="Unassembled WGS sequence"/>
</dbReference>
<evidence type="ECO:0000256" key="2">
    <source>
        <dbReference type="SAM" id="SignalP"/>
    </source>
</evidence>
<evidence type="ECO:0000313" key="4">
    <source>
        <dbReference type="Proteomes" id="UP001417504"/>
    </source>
</evidence>
<proteinExistence type="predicted"/>
<keyword evidence="1" id="KW-0812">Transmembrane</keyword>
<feature type="transmembrane region" description="Helical" evidence="1">
    <location>
        <begin position="92"/>
        <end position="110"/>
    </location>
</feature>
<sequence>MNTVFLICFFIICFHALSCASTLIPQALDQLDCDFAGHEKMAQRKAKDCTNGVKHVMRAKAGRGAHGLGPNMNRHRPYKDSGVCSLMSQSSLILLTVLQVNIGFILAFLFSF</sequence>
<feature type="chain" id="PRO_5042948824" evidence="2">
    <location>
        <begin position="21"/>
        <end position="112"/>
    </location>
</feature>
<keyword evidence="2" id="KW-0732">Signal</keyword>